<dbReference type="GO" id="GO:0005507">
    <property type="term" value="F:copper ion binding"/>
    <property type="evidence" value="ECO:0007669"/>
    <property type="project" value="InterPro"/>
</dbReference>
<evidence type="ECO:0000259" key="4">
    <source>
        <dbReference type="Pfam" id="PF00127"/>
    </source>
</evidence>
<feature type="domain" description="Blue (type 1) copper" evidence="4">
    <location>
        <begin position="60"/>
        <end position="135"/>
    </location>
</feature>
<dbReference type="AlphaFoldDB" id="A0A7K1SZZ0"/>
<keyword evidence="6" id="KW-1185">Reference proteome</keyword>
<reference evidence="5 6" key="1">
    <citation type="submission" date="2019-12" db="EMBL/GenBank/DDBJ databases">
        <title>Mucilaginibacter sp. HMF7410 genome sequencing and assembly.</title>
        <authorList>
            <person name="Kang H."/>
            <person name="Cha I."/>
            <person name="Kim H."/>
            <person name="Joh K."/>
        </authorList>
    </citation>
    <scope>NUCLEOTIDE SEQUENCE [LARGE SCALE GENOMIC DNA]</scope>
    <source>
        <strain evidence="5 6">HMF7410</strain>
    </source>
</reference>
<sequence>MLYTEITTKKINKLINLILAITTIFLLIRCNKSSPNDNPSPAPSPQTGAKTPVVAAAAIIQNFAFVPTIVYLKAGGSVTWTNLDSAPHSVTDSAGGFDSKILAVNQTYLHRFSNPGTYTYHCAVHPSTEIAKIIVTN</sequence>
<keyword evidence="3" id="KW-0472">Membrane</keyword>
<dbReference type="SUPFAM" id="SSF49503">
    <property type="entry name" value="Cupredoxins"/>
    <property type="match status" value="1"/>
</dbReference>
<dbReference type="InterPro" id="IPR052721">
    <property type="entry name" value="ET_Amicyanin"/>
</dbReference>
<accession>A0A7K1SZZ0</accession>
<proteinExistence type="predicted"/>
<evidence type="ECO:0000256" key="1">
    <source>
        <dbReference type="ARBA" id="ARBA00022723"/>
    </source>
</evidence>
<name>A0A7K1SZZ0_9SPHI</name>
<keyword evidence="2" id="KW-0186">Copper</keyword>
<dbReference type="Gene3D" id="2.60.40.420">
    <property type="entry name" value="Cupredoxins - blue copper proteins"/>
    <property type="match status" value="1"/>
</dbReference>
<dbReference type="EMBL" id="WPIK01000015">
    <property type="protein sequence ID" value="MVN22884.1"/>
    <property type="molecule type" value="Genomic_DNA"/>
</dbReference>
<organism evidence="5 6">
    <name type="scientific">Mucilaginibacter arboris</name>
    <dbReference type="NCBI Taxonomy" id="2682090"/>
    <lineage>
        <taxon>Bacteria</taxon>
        <taxon>Pseudomonadati</taxon>
        <taxon>Bacteroidota</taxon>
        <taxon>Sphingobacteriia</taxon>
        <taxon>Sphingobacteriales</taxon>
        <taxon>Sphingobacteriaceae</taxon>
        <taxon>Mucilaginibacter</taxon>
    </lineage>
</organism>
<evidence type="ECO:0000313" key="6">
    <source>
        <dbReference type="Proteomes" id="UP000462014"/>
    </source>
</evidence>
<dbReference type="InterPro" id="IPR008972">
    <property type="entry name" value="Cupredoxin"/>
</dbReference>
<dbReference type="PANTHER" id="PTHR36507:SF1">
    <property type="entry name" value="BLL1555 PROTEIN"/>
    <property type="match status" value="1"/>
</dbReference>
<dbReference type="InterPro" id="IPR000923">
    <property type="entry name" value="BlueCu_1"/>
</dbReference>
<feature type="transmembrane region" description="Helical" evidence="3">
    <location>
        <begin position="12"/>
        <end position="28"/>
    </location>
</feature>
<evidence type="ECO:0000256" key="2">
    <source>
        <dbReference type="ARBA" id="ARBA00023008"/>
    </source>
</evidence>
<keyword evidence="1" id="KW-0479">Metal-binding</keyword>
<dbReference type="Pfam" id="PF00127">
    <property type="entry name" value="Copper-bind"/>
    <property type="match status" value="1"/>
</dbReference>
<dbReference type="PANTHER" id="PTHR36507">
    <property type="entry name" value="BLL1555 PROTEIN"/>
    <property type="match status" value="1"/>
</dbReference>
<comment type="caution">
    <text evidence="5">The sequence shown here is derived from an EMBL/GenBank/DDBJ whole genome shotgun (WGS) entry which is preliminary data.</text>
</comment>
<keyword evidence="3" id="KW-0812">Transmembrane</keyword>
<dbReference type="GO" id="GO:0009055">
    <property type="term" value="F:electron transfer activity"/>
    <property type="evidence" value="ECO:0007669"/>
    <property type="project" value="InterPro"/>
</dbReference>
<evidence type="ECO:0000256" key="3">
    <source>
        <dbReference type="SAM" id="Phobius"/>
    </source>
</evidence>
<evidence type="ECO:0000313" key="5">
    <source>
        <dbReference type="EMBL" id="MVN22884.1"/>
    </source>
</evidence>
<dbReference type="Proteomes" id="UP000462014">
    <property type="component" value="Unassembled WGS sequence"/>
</dbReference>
<dbReference type="RefSeq" id="WP_157568575.1">
    <property type="nucleotide sequence ID" value="NZ_WPIK01000015.1"/>
</dbReference>
<protein>
    <recommendedName>
        <fullName evidence="4">Blue (type 1) copper domain-containing protein</fullName>
    </recommendedName>
</protein>
<gene>
    <name evidence="5" type="ORF">GO621_15270</name>
</gene>
<keyword evidence="3" id="KW-1133">Transmembrane helix</keyword>